<dbReference type="InterPro" id="IPR001304">
    <property type="entry name" value="C-type_lectin-like"/>
</dbReference>
<proteinExistence type="predicted"/>
<dbReference type="GeneID" id="100377604"/>
<keyword evidence="5" id="KW-1015">Disulfide bond</keyword>
<dbReference type="InterPro" id="IPR002889">
    <property type="entry name" value="WSC_carb-bd"/>
</dbReference>
<dbReference type="SMART" id="SM00034">
    <property type="entry name" value="CLECT"/>
    <property type="match status" value="3"/>
</dbReference>
<evidence type="ECO:0000256" key="2">
    <source>
        <dbReference type="ARBA" id="ARBA00022525"/>
    </source>
</evidence>
<evidence type="ECO:0000256" key="4">
    <source>
        <dbReference type="ARBA" id="ARBA00022734"/>
    </source>
</evidence>
<keyword evidence="4" id="KW-0430">Lectin</keyword>
<keyword evidence="8" id="KW-1185">Reference proteome</keyword>
<evidence type="ECO:0000256" key="1">
    <source>
        <dbReference type="ARBA" id="ARBA00004613"/>
    </source>
</evidence>
<dbReference type="PROSITE" id="PS50041">
    <property type="entry name" value="C_TYPE_LECTIN_2"/>
    <property type="match status" value="3"/>
</dbReference>
<dbReference type="InterPro" id="IPR016187">
    <property type="entry name" value="CTDL_fold"/>
</dbReference>
<feature type="domain" description="C-type lectin" evidence="6">
    <location>
        <begin position="269"/>
        <end position="384"/>
    </location>
</feature>
<dbReference type="Pfam" id="PF00059">
    <property type="entry name" value="Lectin_C"/>
    <property type="match status" value="3"/>
</dbReference>
<accession>A0ABM0GJ40</accession>
<gene>
    <name evidence="9" type="primary">LOC100377604</name>
</gene>
<sequence>MAGVEEVKLVICVLFIPGVFSSYVGCYIDSWNKDLPFQAIEDESMIPDMCIKHCRMSDYFFAAVQNGKLCYCGDTYDRYGSAPQGECSKSCTGDESLTCGGSQRNAIYTTGKPLPTTQTCIINGTEEGVLFENQCFLFVETPKKWHEAQQFCVIRGGNLATVSSRHVQSFLEYQLHGREHADYWIGLHDIRQEGEFIFTDKDIPPGRWDNFNIGQPDNATDGDDCVEMKSSWGYKWNDQLCTTLRNYICQIQLNDIAPPCGDGNEGIRRYGNCYELVEGTSNFENATVECALRNGIPASIDNKDTQRFLRRQVAKTGSTENWYFGLKYSTEREQYEFMDSEKVGNYFKYSDGAQNGEECTVLSRSRNYLWEHSSCSLTENVICQIGAKTAYMLKIDDNAENEFVFTEIVGSLEGNIWLGLENDDMNGSFKWNDGSSLEYTNWISSGLSGIGSCVYLQKLTGEWKDADCSLGWMKTVCEMETPIVFHSS</sequence>
<dbReference type="PROSITE" id="PS00615">
    <property type="entry name" value="C_TYPE_LECTIN_1"/>
    <property type="match status" value="1"/>
</dbReference>
<evidence type="ECO:0000313" key="8">
    <source>
        <dbReference type="Proteomes" id="UP000694865"/>
    </source>
</evidence>
<evidence type="ECO:0000256" key="5">
    <source>
        <dbReference type="ARBA" id="ARBA00023157"/>
    </source>
</evidence>
<dbReference type="Pfam" id="PF01822">
    <property type="entry name" value="WSC"/>
    <property type="match status" value="1"/>
</dbReference>
<dbReference type="SUPFAM" id="SSF56436">
    <property type="entry name" value="C-type lectin-like"/>
    <property type="match status" value="3"/>
</dbReference>
<protein>
    <submittedName>
        <fullName evidence="9">Macrophage mannose receptor 1-like</fullName>
    </submittedName>
</protein>
<dbReference type="PROSITE" id="PS51212">
    <property type="entry name" value="WSC"/>
    <property type="match status" value="1"/>
</dbReference>
<feature type="domain" description="C-type lectin" evidence="6">
    <location>
        <begin position="383"/>
        <end position="469"/>
    </location>
</feature>
<feature type="domain" description="C-type lectin" evidence="6">
    <location>
        <begin position="131"/>
        <end position="250"/>
    </location>
</feature>
<dbReference type="PANTHER" id="PTHR22799">
    <property type="entry name" value="TETRANECTIN-RELATED"/>
    <property type="match status" value="1"/>
</dbReference>
<dbReference type="Gene3D" id="3.10.100.10">
    <property type="entry name" value="Mannose-Binding Protein A, subunit A"/>
    <property type="match status" value="3"/>
</dbReference>
<dbReference type="InterPro" id="IPR018378">
    <property type="entry name" value="C-type_lectin_CS"/>
</dbReference>
<evidence type="ECO:0000259" key="6">
    <source>
        <dbReference type="PROSITE" id="PS50041"/>
    </source>
</evidence>
<dbReference type="InterPro" id="IPR016186">
    <property type="entry name" value="C-type_lectin-like/link_sf"/>
</dbReference>
<keyword evidence="2" id="KW-0964">Secreted</keyword>
<reference evidence="9" key="1">
    <citation type="submission" date="2025-08" db="UniProtKB">
        <authorList>
            <consortium name="RefSeq"/>
        </authorList>
    </citation>
    <scope>IDENTIFICATION</scope>
    <source>
        <tissue evidence="9">Testes</tissue>
    </source>
</reference>
<evidence type="ECO:0000259" key="7">
    <source>
        <dbReference type="PROSITE" id="PS51212"/>
    </source>
</evidence>
<comment type="subcellular location">
    <subcellularLocation>
        <location evidence="1">Secreted</location>
    </subcellularLocation>
</comment>
<dbReference type="Proteomes" id="UP000694865">
    <property type="component" value="Unplaced"/>
</dbReference>
<evidence type="ECO:0000313" key="9">
    <source>
        <dbReference type="RefSeq" id="XP_002730970.1"/>
    </source>
</evidence>
<dbReference type="InterPro" id="IPR051663">
    <property type="entry name" value="CLec_Tetranectin-domain"/>
</dbReference>
<dbReference type="RefSeq" id="XP_002730970.1">
    <property type="nucleotide sequence ID" value="XM_002730924.1"/>
</dbReference>
<name>A0ABM0GJ40_SACKO</name>
<keyword evidence="3" id="KW-0732">Signal</keyword>
<dbReference type="PANTHER" id="PTHR22799:SF1">
    <property type="entry name" value="C-TYPE LECTIN DOMAIN FAMILY 11 MEMBER A"/>
    <property type="match status" value="1"/>
</dbReference>
<dbReference type="SMART" id="SM00321">
    <property type="entry name" value="WSC"/>
    <property type="match status" value="1"/>
</dbReference>
<organism evidence="8 9">
    <name type="scientific">Saccoglossus kowalevskii</name>
    <name type="common">Acorn worm</name>
    <dbReference type="NCBI Taxonomy" id="10224"/>
    <lineage>
        <taxon>Eukaryota</taxon>
        <taxon>Metazoa</taxon>
        <taxon>Hemichordata</taxon>
        <taxon>Enteropneusta</taxon>
        <taxon>Harrimaniidae</taxon>
        <taxon>Saccoglossus</taxon>
    </lineage>
</organism>
<evidence type="ECO:0000256" key="3">
    <source>
        <dbReference type="ARBA" id="ARBA00022729"/>
    </source>
</evidence>
<feature type="domain" description="WSC" evidence="7">
    <location>
        <begin position="20"/>
        <end position="111"/>
    </location>
</feature>
<dbReference type="CDD" id="cd00037">
    <property type="entry name" value="CLECT"/>
    <property type="match status" value="3"/>
</dbReference>